<dbReference type="InterPro" id="IPR017941">
    <property type="entry name" value="Rieske_2Fe-2S"/>
</dbReference>
<dbReference type="InterPro" id="IPR036922">
    <property type="entry name" value="Rieske_2Fe-2S_sf"/>
</dbReference>
<evidence type="ECO:0000313" key="24">
    <source>
        <dbReference type="Proteomes" id="UP001165524"/>
    </source>
</evidence>
<dbReference type="CDD" id="cd03470">
    <property type="entry name" value="Rieske_cytochrome_bc1"/>
    <property type="match status" value="1"/>
</dbReference>
<dbReference type="InterPro" id="IPR006311">
    <property type="entry name" value="TAT_signal"/>
</dbReference>
<evidence type="ECO:0000256" key="13">
    <source>
        <dbReference type="ARBA" id="ARBA00022982"/>
    </source>
</evidence>
<organism evidence="23 24">
    <name type="scientific">Alcanivorax quisquiliarum</name>
    <dbReference type="NCBI Taxonomy" id="2933565"/>
    <lineage>
        <taxon>Bacteria</taxon>
        <taxon>Pseudomonadati</taxon>
        <taxon>Pseudomonadota</taxon>
        <taxon>Gammaproteobacteria</taxon>
        <taxon>Oceanospirillales</taxon>
        <taxon>Alcanivoracaceae</taxon>
        <taxon>Alcanivorax</taxon>
    </lineage>
</organism>
<keyword evidence="14 20" id="KW-1133">Transmembrane helix</keyword>
<comment type="miscellaneous">
    <text evidence="20">The Rieske protein is a high potential 2Fe-2S protein.</text>
</comment>
<dbReference type="NCBIfam" id="TIGR01416">
    <property type="entry name" value="Rieske_proteo"/>
    <property type="match status" value="1"/>
</dbReference>
<keyword evidence="7 20" id="KW-0813">Transport</keyword>
<dbReference type="PANTHER" id="PTHR10134">
    <property type="entry name" value="CYTOCHROME B-C1 COMPLEX SUBUNIT RIESKE, MITOCHONDRIAL"/>
    <property type="match status" value="1"/>
</dbReference>
<evidence type="ECO:0000256" key="11">
    <source>
        <dbReference type="ARBA" id="ARBA00022723"/>
    </source>
</evidence>
<dbReference type="InterPro" id="IPR019470">
    <property type="entry name" value="Ubiq_cytC_Rdtase_Fe-S_su_TAT"/>
</dbReference>
<evidence type="ECO:0000256" key="20">
    <source>
        <dbReference type="RuleBase" id="RU004494"/>
    </source>
</evidence>
<dbReference type="Pfam" id="PF00355">
    <property type="entry name" value="Rieske"/>
    <property type="match status" value="1"/>
</dbReference>
<evidence type="ECO:0000256" key="3">
    <source>
        <dbReference type="ARBA" id="ARBA00010651"/>
    </source>
</evidence>
<dbReference type="RefSeq" id="WP_246952025.1">
    <property type="nucleotide sequence ID" value="NZ_JALKII010000005.1"/>
</dbReference>
<evidence type="ECO:0000256" key="10">
    <source>
        <dbReference type="ARBA" id="ARBA00022714"/>
    </source>
</evidence>
<keyword evidence="8" id="KW-1003">Cell membrane</keyword>
<evidence type="ECO:0000256" key="16">
    <source>
        <dbReference type="ARBA" id="ARBA00023014"/>
    </source>
</evidence>
<gene>
    <name evidence="23" type="primary">petA</name>
    <name evidence="23" type="ORF">MU846_09430</name>
</gene>
<dbReference type="PROSITE" id="PS51318">
    <property type="entry name" value="TAT"/>
    <property type="match status" value="1"/>
</dbReference>
<feature type="transmembrane region" description="Helical" evidence="20">
    <location>
        <begin position="12"/>
        <end position="34"/>
    </location>
</feature>
<evidence type="ECO:0000256" key="19">
    <source>
        <dbReference type="ARBA" id="ARBA00029351"/>
    </source>
</evidence>
<dbReference type="InterPro" id="IPR005805">
    <property type="entry name" value="Rieske_Fe-S_prot_C"/>
</dbReference>
<keyword evidence="17 20" id="KW-0472">Membrane</keyword>
<keyword evidence="11" id="KW-0479">Metal-binding</keyword>
<sequence>MSKDGVNTSRRTFLIGLTSAVGAVGAVGVAVPFVKSWLPSARAENAGAPVQIDISKLEPGQRVVREWRGQPVWVVRRTPEMLSGLEKLAAGNVLADPESENTNQQPGYAQNAHRSIKPEVLVLIGTCTHLGCSPTYNPQPTVQLEQGGFFCPCHGSMFDFAGRVYRSVPAPTNLVVPPHSYLSDAVIIIGSEEGETA</sequence>
<evidence type="ECO:0000313" key="23">
    <source>
        <dbReference type="EMBL" id="MCK0537932.1"/>
    </source>
</evidence>
<evidence type="ECO:0000259" key="22">
    <source>
        <dbReference type="PROSITE" id="PS51296"/>
    </source>
</evidence>
<evidence type="ECO:0000256" key="15">
    <source>
        <dbReference type="ARBA" id="ARBA00023004"/>
    </source>
</evidence>
<comment type="cofactor">
    <cofactor evidence="20">
        <name>[2Fe-2S] cluster</name>
        <dbReference type="ChEBI" id="CHEBI:190135"/>
    </cofactor>
    <text evidence="20">Binds 1 [2Fe-2S] cluster per subunit.</text>
</comment>
<keyword evidence="10" id="KW-0001">2Fe-2S</keyword>
<feature type="domain" description="Rieske" evidence="22">
    <location>
        <begin position="91"/>
        <end position="188"/>
    </location>
</feature>
<keyword evidence="15" id="KW-0408">Iron</keyword>
<protein>
    <recommendedName>
        <fullName evidence="6 20">Ubiquinol-cytochrome c reductase iron-sulfur subunit</fullName>
        <ecNumber evidence="5 20">7.1.1.8</ecNumber>
    </recommendedName>
</protein>
<name>A0ABT0E846_9GAMM</name>
<dbReference type="PROSITE" id="PS51296">
    <property type="entry name" value="RIESKE"/>
    <property type="match status" value="1"/>
</dbReference>
<keyword evidence="18" id="KW-1015">Disulfide bond</keyword>
<comment type="catalytic activity">
    <reaction evidence="19 20">
        <text>a quinol + 2 Fe(III)-[cytochrome c](out) = a quinone + 2 Fe(II)-[cytochrome c](out) + 2 H(+)(out)</text>
        <dbReference type="Rhea" id="RHEA:11484"/>
        <dbReference type="Rhea" id="RHEA-COMP:10350"/>
        <dbReference type="Rhea" id="RHEA-COMP:14399"/>
        <dbReference type="ChEBI" id="CHEBI:15378"/>
        <dbReference type="ChEBI" id="CHEBI:24646"/>
        <dbReference type="ChEBI" id="CHEBI:29033"/>
        <dbReference type="ChEBI" id="CHEBI:29034"/>
        <dbReference type="ChEBI" id="CHEBI:132124"/>
        <dbReference type="EC" id="7.1.1.8"/>
    </reaction>
</comment>
<evidence type="ECO:0000256" key="5">
    <source>
        <dbReference type="ARBA" id="ARBA00012951"/>
    </source>
</evidence>
<evidence type="ECO:0000256" key="18">
    <source>
        <dbReference type="ARBA" id="ARBA00023157"/>
    </source>
</evidence>
<evidence type="ECO:0000256" key="17">
    <source>
        <dbReference type="ARBA" id="ARBA00023136"/>
    </source>
</evidence>
<comment type="subunit">
    <text evidence="4 21">The main subunits of complex b-c1 are: cytochrome b, cytochrome c1 and the Rieske protein.</text>
</comment>
<evidence type="ECO:0000256" key="6">
    <source>
        <dbReference type="ARBA" id="ARBA00019816"/>
    </source>
</evidence>
<dbReference type="SUPFAM" id="SSF50022">
    <property type="entry name" value="ISP domain"/>
    <property type="match status" value="1"/>
</dbReference>
<evidence type="ECO:0000256" key="7">
    <source>
        <dbReference type="ARBA" id="ARBA00022448"/>
    </source>
</evidence>
<comment type="similarity">
    <text evidence="3">Belongs to the Rieske iron-sulfur protein family.</text>
</comment>
<dbReference type="InterPro" id="IPR014349">
    <property type="entry name" value="Rieske_Fe-S_prot"/>
</dbReference>
<dbReference type="Proteomes" id="UP001165524">
    <property type="component" value="Unassembled WGS sequence"/>
</dbReference>
<evidence type="ECO:0000256" key="8">
    <source>
        <dbReference type="ARBA" id="ARBA00022475"/>
    </source>
</evidence>
<keyword evidence="9 20" id="KW-0812">Transmembrane</keyword>
<dbReference type="Pfam" id="PF10399">
    <property type="entry name" value="UCR_Fe-S_N"/>
    <property type="match status" value="1"/>
</dbReference>
<evidence type="ECO:0000256" key="1">
    <source>
        <dbReference type="ARBA" id="ARBA00002444"/>
    </source>
</evidence>
<keyword evidence="24" id="KW-1185">Reference proteome</keyword>
<evidence type="ECO:0000256" key="4">
    <source>
        <dbReference type="ARBA" id="ARBA00011649"/>
    </source>
</evidence>
<evidence type="ECO:0000256" key="14">
    <source>
        <dbReference type="ARBA" id="ARBA00022989"/>
    </source>
</evidence>
<dbReference type="EMBL" id="JALKII010000005">
    <property type="protein sequence ID" value="MCK0537932.1"/>
    <property type="molecule type" value="Genomic_DNA"/>
</dbReference>
<accession>A0ABT0E846</accession>
<dbReference type="PRINTS" id="PR00162">
    <property type="entry name" value="RIESKE"/>
</dbReference>
<keyword evidence="12" id="KW-1278">Translocase</keyword>
<reference evidence="23" key="1">
    <citation type="submission" date="2022-04" db="EMBL/GenBank/DDBJ databases">
        <title>Alcanivorax sp. CY1518 draft genome sequence.</title>
        <authorList>
            <person name="Zhao G."/>
            <person name="An M."/>
        </authorList>
    </citation>
    <scope>NUCLEOTIDE SEQUENCE</scope>
    <source>
        <strain evidence="23">CY1518</strain>
    </source>
</reference>
<keyword evidence="13 20" id="KW-0249">Electron transport</keyword>
<evidence type="ECO:0000256" key="12">
    <source>
        <dbReference type="ARBA" id="ARBA00022967"/>
    </source>
</evidence>
<proteinExistence type="inferred from homology"/>
<dbReference type="EC" id="7.1.1.8" evidence="5 20"/>
<comment type="function">
    <text evidence="1">Component of the ubiquinol-cytochrome c reductase complex (complex III or cytochrome b-c1 complex), which is a respiratory chain that generates an electrochemical potential coupled to ATP synthesis.</text>
</comment>
<dbReference type="InterPro" id="IPR006317">
    <property type="entry name" value="Ubiquinol_cyt_c_Rdtase_Fe-S-su"/>
</dbReference>
<comment type="subcellular location">
    <subcellularLocation>
        <location evidence="2">Cell membrane</location>
        <topology evidence="2">Single-pass membrane protein</topology>
    </subcellularLocation>
</comment>
<dbReference type="Gene3D" id="2.102.10.10">
    <property type="entry name" value="Rieske [2Fe-2S] iron-sulphur domain"/>
    <property type="match status" value="1"/>
</dbReference>
<comment type="caution">
    <text evidence="23">The sequence shown here is derived from an EMBL/GenBank/DDBJ whole genome shotgun (WGS) entry which is preliminary data.</text>
</comment>
<evidence type="ECO:0000256" key="9">
    <source>
        <dbReference type="ARBA" id="ARBA00022692"/>
    </source>
</evidence>
<dbReference type="Gene3D" id="1.20.5.510">
    <property type="entry name" value="Single helix bin"/>
    <property type="match status" value="1"/>
</dbReference>
<keyword evidence="16" id="KW-0411">Iron-sulfur</keyword>
<evidence type="ECO:0000256" key="2">
    <source>
        <dbReference type="ARBA" id="ARBA00004162"/>
    </source>
</evidence>
<evidence type="ECO:0000256" key="21">
    <source>
        <dbReference type="RuleBase" id="RU004497"/>
    </source>
</evidence>